<dbReference type="AlphaFoldDB" id="A0ABD3NLE0"/>
<dbReference type="EMBL" id="JABMIG020000477">
    <property type="protein sequence ID" value="KAL3776701.1"/>
    <property type="molecule type" value="Genomic_DNA"/>
</dbReference>
<accession>A0ABD3NLE0</accession>
<dbReference type="Proteomes" id="UP001516023">
    <property type="component" value="Unassembled WGS sequence"/>
</dbReference>
<evidence type="ECO:0000313" key="1">
    <source>
        <dbReference type="EMBL" id="KAL3776701.1"/>
    </source>
</evidence>
<comment type="caution">
    <text evidence="1">The sequence shown here is derived from an EMBL/GenBank/DDBJ whole genome shotgun (WGS) entry which is preliminary data.</text>
</comment>
<protein>
    <submittedName>
        <fullName evidence="1">Uncharacterized protein</fullName>
    </submittedName>
</protein>
<sequence>MTFICASFNKNSHNILITRLAHRSDWNSLQKKAENDPFNPKIINKERGIRQNKAHPAIAQGNIAFGPPIDPLDPSKCRLKHSHGILWSPSSNWTIAHEISLRRISNRSINTFLSVD</sequence>
<proteinExistence type="predicted"/>
<keyword evidence="2" id="KW-1185">Reference proteome</keyword>
<name>A0ABD3NLE0_9STRA</name>
<reference evidence="1 2" key="1">
    <citation type="journal article" date="2020" name="G3 (Bethesda)">
        <title>Improved Reference Genome for Cyclotella cryptica CCMP332, a Model for Cell Wall Morphogenesis, Salinity Adaptation, and Lipid Production in Diatoms (Bacillariophyta).</title>
        <authorList>
            <person name="Roberts W.R."/>
            <person name="Downey K.M."/>
            <person name="Ruck E.C."/>
            <person name="Traller J.C."/>
            <person name="Alverson A.J."/>
        </authorList>
    </citation>
    <scope>NUCLEOTIDE SEQUENCE [LARGE SCALE GENOMIC DNA]</scope>
    <source>
        <strain evidence="1 2">CCMP332</strain>
    </source>
</reference>
<evidence type="ECO:0000313" key="2">
    <source>
        <dbReference type="Proteomes" id="UP001516023"/>
    </source>
</evidence>
<gene>
    <name evidence="1" type="ORF">HJC23_014003</name>
</gene>
<organism evidence="1 2">
    <name type="scientific">Cyclotella cryptica</name>
    <dbReference type="NCBI Taxonomy" id="29204"/>
    <lineage>
        <taxon>Eukaryota</taxon>
        <taxon>Sar</taxon>
        <taxon>Stramenopiles</taxon>
        <taxon>Ochrophyta</taxon>
        <taxon>Bacillariophyta</taxon>
        <taxon>Coscinodiscophyceae</taxon>
        <taxon>Thalassiosirophycidae</taxon>
        <taxon>Stephanodiscales</taxon>
        <taxon>Stephanodiscaceae</taxon>
        <taxon>Cyclotella</taxon>
    </lineage>
</organism>